<comment type="caution">
    <text evidence="2">The sequence shown here is derived from an EMBL/GenBank/DDBJ whole genome shotgun (WGS) entry which is preliminary data.</text>
</comment>
<protein>
    <submittedName>
        <fullName evidence="2">Uncharacterized protein</fullName>
    </submittedName>
</protein>
<reference evidence="3" key="1">
    <citation type="journal article" date="2019" name="Int. J. Syst. Evol. Microbiol.">
        <title>The Global Catalogue of Microorganisms (GCM) 10K type strain sequencing project: providing services to taxonomists for standard genome sequencing and annotation.</title>
        <authorList>
            <consortium name="The Broad Institute Genomics Platform"/>
            <consortium name="The Broad Institute Genome Sequencing Center for Infectious Disease"/>
            <person name="Wu L."/>
            <person name="Ma J."/>
        </authorList>
    </citation>
    <scope>NUCLEOTIDE SEQUENCE [LARGE SCALE GENOMIC DNA]</scope>
    <source>
        <strain evidence="3">CECT 7798</strain>
    </source>
</reference>
<name>A0ABV7Y0P6_9FLAO</name>
<organism evidence="2 3">
    <name type="scientific">Chryseobacterium tructae</name>
    <dbReference type="NCBI Taxonomy" id="1037380"/>
    <lineage>
        <taxon>Bacteria</taxon>
        <taxon>Pseudomonadati</taxon>
        <taxon>Bacteroidota</taxon>
        <taxon>Flavobacteriia</taxon>
        <taxon>Flavobacteriales</taxon>
        <taxon>Weeksellaceae</taxon>
        <taxon>Chryseobacterium group</taxon>
        <taxon>Chryseobacterium</taxon>
    </lineage>
</organism>
<feature type="compositionally biased region" description="Polar residues" evidence="1">
    <location>
        <begin position="8"/>
        <end position="19"/>
    </location>
</feature>
<feature type="region of interest" description="Disordered" evidence="1">
    <location>
        <begin position="1"/>
        <end position="23"/>
    </location>
</feature>
<evidence type="ECO:0000313" key="3">
    <source>
        <dbReference type="Proteomes" id="UP001595735"/>
    </source>
</evidence>
<evidence type="ECO:0000256" key="1">
    <source>
        <dbReference type="SAM" id="MobiDB-lite"/>
    </source>
</evidence>
<dbReference type="EMBL" id="JBHRYO010000002">
    <property type="protein sequence ID" value="MFC3758818.1"/>
    <property type="molecule type" value="Genomic_DNA"/>
</dbReference>
<sequence>MKTEAKTKGSSFRPSQNADGISENHHAGINRLVKLSLVVEGKIIKYYKHFTLKQKASCHHEFSLTIAHEAMHAMKLPHTFASVDETNLVRDYTYQATKTNNLMDYSHLANIERFCTYIWQ</sequence>
<dbReference type="RefSeq" id="WP_290300912.1">
    <property type="nucleotide sequence ID" value="NZ_JAUFQR010000001.1"/>
</dbReference>
<proteinExistence type="predicted"/>
<accession>A0ABV7Y0P6</accession>
<keyword evidence="3" id="KW-1185">Reference proteome</keyword>
<evidence type="ECO:0000313" key="2">
    <source>
        <dbReference type="EMBL" id="MFC3758818.1"/>
    </source>
</evidence>
<gene>
    <name evidence="2" type="ORF">ACFONJ_22855</name>
</gene>
<dbReference type="Proteomes" id="UP001595735">
    <property type="component" value="Unassembled WGS sequence"/>
</dbReference>